<accession>A0A5N6ED91</accession>
<keyword evidence="3" id="KW-1185">Reference proteome</keyword>
<protein>
    <submittedName>
        <fullName evidence="2">Uncharacterized protein</fullName>
    </submittedName>
</protein>
<sequence>MPHIYYSSRKLPGPEHGFIFAKVEALCKILGYYGLALFFSFSQKSKLYSYSTSPSSLKETS</sequence>
<organism evidence="2 3">
    <name type="scientific">Aspergillus novoparasiticus</name>
    <dbReference type="NCBI Taxonomy" id="986946"/>
    <lineage>
        <taxon>Eukaryota</taxon>
        <taxon>Fungi</taxon>
        <taxon>Dikarya</taxon>
        <taxon>Ascomycota</taxon>
        <taxon>Pezizomycotina</taxon>
        <taxon>Eurotiomycetes</taxon>
        <taxon>Eurotiomycetidae</taxon>
        <taxon>Eurotiales</taxon>
        <taxon>Aspergillaceae</taxon>
        <taxon>Aspergillus</taxon>
        <taxon>Aspergillus subgen. Circumdati</taxon>
    </lineage>
</organism>
<evidence type="ECO:0000313" key="3">
    <source>
        <dbReference type="Proteomes" id="UP000326799"/>
    </source>
</evidence>
<dbReference type="AlphaFoldDB" id="A0A5N6ED91"/>
<gene>
    <name evidence="2" type="ORF">BDV33DRAFT_26057</name>
</gene>
<name>A0A5N6ED91_9EURO</name>
<keyword evidence="1" id="KW-1133">Transmembrane helix</keyword>
<evidence type="ECO:0000256" key="1">
    <source>
        <dbReference type="SAM" id="Phobius"/>
    </source>
</evidence>
<dbReference type="Proteomes" id="UP000326799">
    <property type="component" value="Unassembled WGS sequence"/>
</dbReference>
<feature type="transmembrane region" description="Helical" evidence="1">
    <location>
        <begin position="20"/>
        <end position="41"/>
    </location>
</feature>
<reference evidence="2 3" key="1">
    <citation type="submission" date="2019-04" db="EMBL/GenBank/DDBJ databases">
        <title>Fungal friends and foes A comparative genomics study of 23 Aspergillus species from section Flavi.</title>
        <authorList>
            <consortium name="DOE Joint Genome Institute"/>
            <person name="Kjaerbolling I."/>
            <person name="Vesth T.C."/>
            <person name="Frisvad J.C."/>
            <person name="Nybo J.L."/>
            <person name="Theobald S."/>
            <person name="Kildgaard S."/>
            <person name="Petersen T.I."/>
            <person name="Kuo A."/>
            <person name="Sato A."/>
            <person name="Lyhne E.K."/>
            <person name="Kogle M.E."/>
            <person name="Wiebenga A."/>
            <person name="Kun R.S."/>
            <person name="Lubbers R.J."/>
            <person name="Makela M.R."/>
            <person name="Barry K."/>
            <person name="Chovatia M."/>
            <person name="Clum A."/>
            <person name="Daum C."/>
            <person name="Haridas S."/>
            <person name="He G."/>
            <person name="LaButti K."/>
            <person name="Lipzen A."/>
            <person name="Mondo S."/>
            <person name="Pangilinan J."/>
            <person name="Riley R."/>
            <person name="Salamov A."/>
            <person name="Simmons B.A."/>
            <person name="Magnuson J.K."/>
            <person name="Henrissat B."/>
            <person name="Mortensen U.H."/>
            <person name="Larsen T.O."/>
            <person name="De vries R.P."/>
            <person name="Grigoriev I.V."/>
            <person name="Machida M."/>
            <person name="Baker S.E."/>
            <person name="Andersen M.R."/>
        </authorList>
    </citation>
    <scope>NUCLEOTIDE SEQUENCE [LARGE SCALE GENOMIC DNA]</scope>
    <source>
        <strain evidence="2 3">CBS 126849</strain>
    </source>
</reference>
<keyword evidence="1" id="KW-0812">Transmembrane</keyword>
<proteinExistence type="predicted"/>
<evidence type="ECO:0000313" key="2">
    <source>
        <dbReference type="EMBL" id="KAB8214783.1"/>
    </source>
</evidence>
<dbReference type="EMBL" id="ML733522">
    <property type="protein sequence ID" value="KAB8214783.1"/>
    <property type="molecule type" value="Genomic_DNA"/>
</dbReference>
<keyword evidence="1" id="KW-0472">Membrane</keyword>